<evidence type="ECO:0000313" key="2">
    <source>
        <dbReference type="EMBL" id="KAJ1970453.1"/>
    </source>
</evidence>
<evidence type="ECO:0000256" key="1">
    <source>
        <dbReference type="SAM" id="MobiDB-lite"/>
    </source>
</evidence>
<dbReference type="EMBL" id="JANBQB010001765">
    <property type="protein sequence ID" value="KAJ1970453.1"/>
    <property type="molecule type" value="Genomic_DNA"/>
</dbReference>
<feature type="compositionally biased region" description="Low complexity" evidence="1">
    <location>
        <begin position="285"/>
        <end position="301"/>
    </location>
</feature>
<dbReference type="Pfam" id="PF12449">
    <property type="entry name" value="DUF3684"/>
    <property type="match status" value="1"/>
</dbReference>
<comment type="caution">
    <text evidence="2">The sequence shown here is derived from an EMBL/GenBank/DDBJ whole genome shotgun (WGS) entry which is preliminary data.</text>
</comment>
<dbReference type="InterPro" id="IPR022155">
    <property type="entry name" value="DUF3684"/>
</dbReference>
<evidence type="ECO:0000313" key="3">
    <source>
        <dbReference type="Proteomes" id="UP001151582"/>
    </source>
</evidence>
<dbReference type="PANTHER" id="PTHR47839">
    <property type="entry name" value="DOMAIN PROTEIN, PUTATIVE (AFU_ORTHOLOGUE AFUA_6G04830)-RELATED"/>
    <property type="match status" value="1"/>
</dbReference>
<dbReference type="Proteomes" id="UP001151582">
    <property type="component" value="Unassembled WGS sequence"/>
</dbReference>
<feature type="region of interest" description="Disordered" evidence="1">
    <location>
        <begin position="266"/>
        <end position="315"/>
    </location>
</feature>
<accession>A0A9W8E6J7</accession>
<dbReference type="PANTHER" id="PTHR47839:SF1">
    <property type="entry name" value="DOMAIN PROTEIN, PUTATIVE (AFU_ORTHOLOGUE AFUA_6G04830)-RELATED"/>
    <property type="match status" value="1"/>
</dbReference>
<organism evidence="2 3">
    <name type="scientific">Dimargaris verticillata</name>
    <dbReference type="NCBI Taxonomy" id="2761393"/>
    <lineage>
        <taxon>Eukaryota</taxon>
        <taxon>Fungi</taxon>
        <taxon>Fungi incertae sedis</taxon>
        <taxon>Zoopagomycota</taxon>
        <taxon>Kickxellomycotina</taxon>
        <taxon>Dimargaritomycetes</taxon>
        <taxon>Dimargaritales</taxon>
        <taxon>Dimargaritaceae</taxon>
        <taxon>Dimargaris</taxon>
    </lineage>
</organism>
<protein>
    <submittedName>
        <fullName evidence="2">Uncharacterized protein</fullName>
    </submittedName>
</protein>
<proteinExistence type="predicted"/>
<sequence length="315" mass="35221">MPQLTRHTKLLRQMRNRPFLIAVKDKRGVQPLAASKAAPPAESTDIMDSEVLERSQEYRLEYAYNISLVDDAMLQKMFNPWSCPEVSLEPFYENLGSSWIKKQVTEKSQPQGTLQTSSRAKRLQRLICERAPMLIEAYQRDRTTKVLRTSQWLVTALAVREVGQIFVQRTFAPTQDVKIEPTTACLYRQNAARTSYSANASSDGWYLLIAGPDHSMYDVATCLCKLLFAKSQLNDALLLESLLVSSLADLERKGFPVDRVRNLATTFTPSVPPPSSTKPPPTPSLHPGTTTTSSISAPPSAQERLPNYQEAMGKS</sequence>
<dbReference type="AlphaFoldDB" id="A0A9W8E6J7"/>
<gene>
    <name evidence="2" type="ORF">H4R34_006053</name>
</gene>
<feature type="compositionally biased region" description="Pro residues" evidence="1">
    <location>
        <begin position="270"/>
        <end position="284"/>
    </location>
</feature>
<reference evidence="2" key="1">
    <citation type="submission" date="2022-07" db="EMBL/GenBank/DDBJ databases">
        <title>Phylogenomic reconstructions and comparative analyses of Kickxellomycotina fungi.</title>
        <authorList>
            <person name="Reynolds N.K."/>
            <person name="Stajich J.E."/>
            <person name="Barry K."/>
            <person name="Grigoriev I.V."/>
            <person name="Crous P."/>
            <person name="Smith M.E."/>
        </authorList>
    </citation>
    <scope>NUCLEOTIDE SEQUENCE</scope>
    <source>
        <strain evidence="2">RSA 567</strain>
    </source>
</reference>
<feature type="non-terminal residue" evidence="2">
    <location>
        <position position="315"/>
    </location>
</feature>
<keyword evidence="3" id="KW-1185">Reference proteome</keyword>
<name>A0A9W8E6J7_9FUNG</name>